<dbReference type="InterPro" id="IPR006059">
    <property type="entry name" value="SBP"/>
</dbReference>
<gene>
    <name evidence="7" type="ORF">IAA84_07665</name>
</gene>
<evidence type="ECO:0000313" key="7">
    <source>
        <dbReference type="EMBL" id="HIS92872.1"/>
    </source>
</evidence>
<keyword evidence="1" id="KW-1003">Cell membrane</keyword>
<dbReference type="Gene3D" id="3.40.190.10">
    <property type="entry name" value="Periplasmic binding protein-like II"/>
    <property type="match status" value="2"/>
</dbReference>
<keyword evidence="5" id="KW-0449">Lipoprotein</keyword>
<sequence length="502" mass="55524">MKRKLTLWLAVVMAVMSMGIATAVAEEAAPTEYTAFAMLNGEYALGDTLAWKTWEDMFNIHVEIESVLGADLTEKRNLVLASGEYPDIFIKAGLGMSDLTKYGTQGLFVPLQDMIREQMPNLTAILDERDAWDYMMSSDGNIYSLPEISLLGGANGTYWINKKWMDTLGLEEPKSFDELYEVLRAFKTGDPNGNGEADEIPLFCVSNYDQLLSYADFAYDASTKTALIDGVLTYIPTTDYYKEFLGDIAALFAEGVLDPNVLTQTGEQQAAIGQSGDVMGSFFDAGAFLTVGRDNDDDYILLTPFQEGTYPLTIGVTPGTFVVTDYCENVEPLLAAMDYFYSEEGGILAWMGVEGETYEIGEDGDWRWIVGTGYGDDVQAVRSSNTIQGAANHPSIQPDFWFTNMSAEVDPDEVYLNGERAKAADMGVVPLPMMSYTDEENEEIATIKTDVDAYINQYVAQVFTGAVTLEDSWDSYVSTLNNMGLERLIEIYQDVYARAIAE</sequence>
<evidence type="ECO:0000256" key="4">
    <source>
        <dbReference type="ARBA" id="ARBA00023139"/>
    </source>
</evidence>
<evidence type="ECO:0000256" key="6">
    <source>
        <dbReference type="SAM" id="SignalP"/>
    </source>
</evidence>
<evidence type="ECO:0000313" key="8">
    <source>
        <dbReference type="Proteomes" id="UP000824140"/>
    </source>
</evidence>
<dbReference type="PANTHER" id="PTHR43649">
    <property type="entry name" value="ARABINOSE-BINDING PROTEIN-RELATED"/>
    <property type="match status" value="1"/>
</dbReference>
<comment type="caution">
    <text evidence="7">The sequence shown here is derived from an EMBL/GenBank/DDBJ whole genome shotgun (WGS) entry which is preliminary data.</text>
</comment>
<organism evidence="7 8">
    <name type="scientific">Candidatus Alectryocaccomicrobium excrementavium</name>
    <dbReference type="NCBI Taxonomy" id="2840668"/>
    <lineage>
        <taxon>Bacteria</taxon>
        <taxon>Bacillati</taxon>
        <taxon>Bacillota</taxon>
        <taxon>Clostridia</taxon>
        <taxon>Candidatus Alectryocaccomicrobium</taxon>
    </lineage>
</organism>
<dbReference type="Pfam" id="PF01547">
    <property type="entry name" value="SBP_bac_1"/>
    <property type="match status" value="1"/>
</dbReference>
<feature type="chain" id="PRO_5039630755" evidence="6">
    <location>
        <begin position="24"/>
        <end position="502"/>
    </location>
</feature>
<dbReference type="AlphaFoldDB" id="A0A9D1G0P7"/>
<evidence type="ECO:0000256" key="5">
    <source>
        <dbReference type="ARBA" id="ARBA00023288"/>
    </source>
</evidence>
<feature type="signal peptide" evidence="6">
    <location>
        <begin position="1"/>
        <end position="23"/>
    </location>
</feature>
<accession>A0A9D1G0P7</accession>
<dbReference type="InterPro" id="IPR050490">
    <property type="entry name" value="Bact_solute-bd_prot1"/>
</dbReference>
<evidence type="ECO:0000256" key="1">
    <source>
        <dbReference type="ARBA" id="ARBA00022475"/>
    </source>
</evidence>
<proteinExistence type="predicted"/>
<reference evidence="7" key="2">
    <citation type="journal article" date="2021" name="PeerJ">
        <title>Extensive microbial diversity within the chicken gut microbiome revealed by metagenomics and culture.</title>
        <authorList>
            <person name="Gilroy R."/>
            <person name="Ravi A."/>
            <person name="Getino M."/>
            <person name="Pursley I."/>
            <person name="Horton D.L."/>
            <person name="Alikhan N.F."/>
            <person name="Baker D."/>
            <person name="Gharbi K."/>
            <person name="Hall N."/>
            <person name="Watson M."/>
            <person name="Adriaenssens E.M."/>
            <person name="Foster-Nyarko E."/>
            <person name="Jarju S."/>
            <person name="Secka A."/>
            <person name="Antonio M."/>
            <person name="Oren A."/>
            <person name="Chaudhuri R.R."/>
            <person name="La Ragione R."/>
            <person name="Hildebrand F."/>
            <person name="Pallen M.J."/>
        </authorList>
    </citation>
    <scope>NUCLEOTIDE SEQUENCE</scope>
    <source>
        <strain evidence="7">13766</strain>
    </source>
</reference>
<evidence type="ECO:0000256" key="3">
    <source>
        <dbReference type="ARBA" id="ARBA00023136"/>
    </source>
</evidence>
<keyword evidence="2 6" id="KW-0732">Signal</keyword>
<dbReference type="PANTHER" id="PTHR43649:SF33">
    <property type="entry name" value="POLYGALACTURONAN_RHAMNOGALACTURONAN-BINDING PROTEIN YTCQ"/>
    <property type="match status" value="1"/>
</dbReference>
<dbReference type="Proteomes" id="UP000824140">
    <property type="component" value="Unassembled WGS sequence"/>
</dbReference>
<dbReference type="EMBL" id="DVJN01000154">
    <property type="protein sequence ID" value="HIS92872.1"/>
    <property type="molecule type" value="Genomic_DNA"/>
</dbReference>
<name>A0A9D1G0P7_9FIRM</name>
<keyword evidence="3" id="KW-0472">Membrane</keyword>
<reference evidence="7" key="1">
    <citation type="submission" date="2020-10" db="EMBL/GenBank/DDBJ databases">
        <authorList>
            <person name="Gilroy R."/>
        </authorList>
    </citation>
    <scope>NUCLEOTIDE SEQUENCE</scope>
    <source>
        <strain evidence="7">13766</strain>
    </source>
</reference>
<protein>
    <submittedName>
        <fullName evidence="7">Extracellular solute-binding protein</fullName>
    </submittedName>
</protein>
<keyword evidence="4" id="KW-0564">Palmitate</keyword>
<evidence type="ECO:0000256" key="2">
    <source>
        <dbReference type="ARBA" id="ARBA00022729"/>
    </source>
</evidence>
<dbReference type="SUPFAM" id="SSF53850">
    <property type="entry name" value="Periplasmic binding protein-like II"/>
    <property type="match status" value="1"/>
</dbReference>